<feature type="domain" description="Integrase catalytic" evidence="1">
    <location>
        <begin position="1"/>
        <end position="143"/>
    </location>
</feature>
<dbReference type="PROSITE" id="PS50994">
    <property type="entry name" value="INTEGRASE"/>
    <property type="match status" value="1"/>
</dbReference>
<accession>A0A699QXJ1</accession>
<keyword evidence="2" id="KW-0548">Nucleotidyltransferase</keyword>
<feature type="non-terminal residue" evidence="2">
    <location>
        <position position="1"/>
    </location>
</feature>
<organism evidence="2">
    <name type="scientific">Tanacetum cinerariifolium</name>
    <name type="common">Dalmatian daisy</name>
    <name type="synonym">Chrysanthemum cinerariifolium</name>
    <dbReference type="NCBI Taxonomy" id="118510"/>
    <lineage>
        <taxon>Eukaryota</taxon>
        <taxon>Viridiplantae</taxon>
        <taxon>Streptophyta</taxon>
        <taxon>Embryophyta</taxon>
        <taxon>Tracheophyta</taxon>
        <taxon>Spermatophyta</taxon>
        <taxon>Magnoliopsida</taxon>
        <taxon>eudicotyledons</taxon>
        <taxon>Gunneridae</taxon>
        <taxon>Pentapetalae</taxon>
        <taxon>asterids</taxon>
        <taxon>campanulids</taxon>
        <taxon>Asterales</taxon>
        <taxon>Asteraceae</taxon>
        <taxon>Asteroideae</taxon>
        <taxon>Anthemideae</taxon>
        <taxon>Anthemidinae</taxon>
        <taxon>Tanacetum</taxon>
    </lineage>
</organism>
<dbReference type="SUPFAM" id="SSF53098">
    <property type="entry name" value="Ribonuclease H-like"/>
    <property type="match status" value="1"/>
</dbReference>
<comment type="caution">
    <text evidence="2">The sequence shown here is derived from an EMBL/GenBank/DDBJ whole genome shotgun (WGS) entry which is preliminary data.</text>
</comment>
<keyword evidence="2" id="KW-0808">Transferase</keyword>
<dbReference type="InterPro" id="IPR012337">
    <property type="entry name" value="RNaseH-like_sf"/>
</dbReference>
<dbReference type="PANTHER" id="PTHR46148:SF59">
    <property type="entry name" value="NUCLEOTIDYLTRANSFERASE, RIBONUCLEASE H"/>
    <property type="match status" value="1"/>
</dbReference>
<dbReference type="Gene3D" id="3.30.420.10">
    <property type="entry name" value="Ribonuclease H-like superfamily/Ribonuclease H"/>
    <property type="match status" value="1"/>
</dbReference>
<reference evidence="2" key="1">
    <citation type="journal article" date="2019" name="Sci. Rep.">
        <title>Draft genome of Tanacetum cinerariifolium, the natural source of mosquito coil.</title>
        <authorList>
            <person name="Yamashiro T."/>
            <person name="Shiraishi A."/>
            <person name="Satake H."/>
            <person name="Nakayama K."/>
        </authorList>
    </citation>
    <scope>NUCLEOTIDE SEQUENCE</scope>
</reference>
<name>A0A699QXJ1_TANCI</name>
<dbReference type="AlphaFoldDB" id="A0A699QXJ1"/>
<feature type="non-terminal residue" evidence="2">
    <location>
        <position position="241"/>
    </location>
</feature>
<gene>
    <name evidence="2" type="ORF">Tci_850633</name>
</gene>
<evidence type="ECO:0000313" key="2">
    <source>
        <dbReference type="EMBL" id="GFC78663.1"/>
    </source>
</evidence>
<dbReference type="GO" id="GO:0003964">
    <property type="term" value="F:RNA-directed DNA polymerase activity"/>
    <property type="evidence" value="ECO:0007669"/>
    <property type="project" value="UniProtKB-KW"/>
</dbReference>
<dbReference type="InterPro" id="IPR036397">
    <property type="entry name" value="RNaseH_sf"/>
</dbReference>
<dbReference type="InterPro" id="IPR001584">
    <property type="entry name" value="Integrase_cat-core"/>
</dbReference>
<dbReference type="PANTHER" id="PTHR46148">
    <property type="entry name" value="CHROMO DOMAIN-CONTAINING PROTEIN"/>
    <property type="match status" value="1"/>
</dbReference>
<proteinExistence type="predicted"/>
<dbReference type="InterPro" id="IPR056924">
    <property type="entry name" value="SH3_Tf2-1"/>
</dbReference>
<protein>
    <submittedName>
        <fullName evidence="2">Putative reverse transcriptase domain-containing protein</fullName>
    </submittedName>
</protein>
<sequence>LTKSAIFTPIRETDPMDKLARIYLKEVVTRDGIPVSIISDHDPRFASIFWRFLQNVLGTRLDMSTAYHPETDGQSERTIQTLEDMLRACAIDFGKAQILSPELIQETTEKIVQIKKRMQAARDRQKSYADLKRKPIEFQVRDKVMLKVSPWKGVVRFGKRGKLNPRYVEPFKVLERVRDVAYKLDLPKELSRVHNTFHMSNLKKCHANEPLAVSLDRLHFDDKLHFVEEPVEIMDREVKRL</sequence>
<dbReference type="EMBL" id="BKCJ011066822">
    <property type="protein sequence ID" value="GFC78663.1"/>
    <property type="molecule type" value="Genomic_DNA"/>
</dbReference>
<dbReference type="Pfam" id="PF24626">
    <property type="entry name" value="SH3_Tf2-1"/>
    <property type="match status" value="1"/>
</dbReference>
<dbReference type="GO" id="GO:0003676">
    <property type="term" value="F:nucleic acid binding"/>
    <property type="evidence" value="ECO:0007669"/>
    <property type="project" value="InterPro"/>
</dbReference>
<keyword evidence="2" id="KW-0695">RNA-directed DNA polymerase</keyword>
<evidence type="ECO:0000259" key="1">
    <source>
        <dbReference type="PROSITE" id="PS50994"/>
    </source>
</evidence>
<dbReference type="GO" id="GO:0015074">
    <property type="term" value="P:DNA integration"/>
    <property type="evidence" value="ECO:0007669"/>
    <property type="project" value="InterPro"/>
</dbReference>